<feature type="region of interest" description="Disordered" evidence="1">
    <location>
        <begin position="275"/>
        <end position="333"/>
    </location>
</feature>
<accession>A0A1M2V9J6</accession>
<dbReference type="Proteomes" id="UP000184267">
    <property type="component" value="Unassembled WGS sequence"/>
</dbReference>
<evidence type="ECO:0000313" key="3">
    <source>
        <dbReference type="Proteomes" id="UP000184267"/>
    </source>
</evidence>
<dbReference type="OrthoDB" id="2748657at2759"/>
<evidence type="ECO:0000256" key="1">
    <source>
        <dbReference type="SAM" id="MobiDB-lite"/>
    </source>
</evidence>
<comment type="caution">
    <text evidence="2">The sequence shown here is derived from an EMBL/GenBank/DDBJ whole genome shotgun (WGS) entry which is preliminary data.</text>
</comment>
<reference evidence="2 3" key="1">
    <citation type="submission" date="2016-10" db="EMBL/GenBank/DDBJ databases">
        <title>Genome sequence of the basidiomycete white-rot fungus Trametes pubescens.</title>
        <authorList>
            <person name="Makela M.R."/>
            <person name="Granchi Z."/>
            <person name="Peng M."/>
            <person name="De Vries R.P."/>
            <person name="Grigoriev I."/>
            <person name="Riley R."/>
            <person name="Hilden K."/>
        </authorList>
    </citation>
    <scope>NUCLEOTIDE SEQUENCE [LARGE SCALE GENOMIC DNA]</scope>
    <source>
        <strain evidence="2 3">FBCC735</strain>
    </source>
</reference>
<name>A0A1M2V9J6_TRAPU</name>
<evidence type="ECO:0000313" key="2">
    <source>
        <dbReference type="EMBL" id="OJT04311.1"/>
    </source>
</evidence>
<organism evidence="2 3">
    <name type="scientific">Trametes pubescens</name>
    <name type="common">White-rot fungus</name>
    <dbReference type="NCBI Taxonomy" id="154538"/>
    <lineage>
        <taxon>Eukaryota</taxon>
        <taxon>Fungi</taxon>
        <taxon>Dikarya</taxon>
        <taxon>Basidiomycota</taxon>
        <taxon>Agaricomycotina</taxon>
        <taxon>Agaricomycetes</taxon>
        <taxon>Polyporales</taxon>
        <taxon>Polyporaceae</taxon>
        <taxon>Trametes</taxon>
    </lineage>
</organism>
<proteinExistence type="predicted"/>
<gene>
    <name evidence="2" type="ORF">TRAPUB_4945</name>
</gene>
<dbReference type="EMBL" id="MNAD01001548">
    <property type="protein sequence ID" value="OJT04311.1"/>
    <property type="molecule type" value="Genomic_DNA"/>
</dbReference>
<keyword evidence="3" id="KW-1185">Reference proteome</keyword>
<sequence>MFASTEELGYDNTVQLVMDQENRHYIYQVDDRFYKTTRCMFEHGGTSVTGRATRVLEVVRVKNFNELAPLEETTYALQDVWLHGHARTERAIQNALFVDLDAASRRIEESDDATLQVLDLLGIQKEQLRETIADRKCYKENDPSIPAEDNTPNKLHVEHSIPEQAKKVINGLFQSHSGCPPARELALVHDGVLSLYISPVFAGQRSVIARVFSLLVTSLYTGYIDRKMAFADASTYSPLYPLFHTAITVLKAHHLKHPGLYEPLVVYGSRQQAPSLGKGAPLAPLRQTGPTAASRKRPKNDDEYQEEEPASEVSRRPPSKRNKRAQTSSDPSG</sequence>
<dbReference type="AlphaFoldDB" id="A0A1M2V9J6"/>
<protein>
    <submittedName>
        <fullName evidence="2">Uncharacterized protein</fullName>
    </submittedName>
</protein>